<dbReference type="STRING" id="144026.SAMN04488568_13116"/>
<dbReference type="EMBL" id="FNHG01000031">
    <property type="protein sequence ID" value="SDM90333.1"/>
    <property type="molecule type" value="Genomic_DNA"/>
</dbReference>
<name>A0A1G9X1N2_9PROT</name>
<dbReference type="AlphaFoldDB" id="A0A1G9X1N2"/>
<evidence type="ECO:0000313" key="2">
    <source>
        <dbReference type="Proteomes" id="UP000199759"/>
    </source>
</evidence>
<accession>A0A1G9X1N2</accession>
<gene>
    <name evidence="1" type="ORF">SAMN04488568_13116</name>
</gene>
<dbReference type="OrthoDB" id="9801906at2"/>
<reference evidence="1 2" key="1">
    <citation type="submission" date="2016-10" db="EMBL/GenBank/DDBJ databases">
        <authorList>
            <person name="de Groot N.N."/>
        </authorList>
    </citation>
    <scope>NUCLEOTIDE SEQUENCE [LARGE SCALE GENOMIC DNA]</scope>
    <source>
        <strain evidence="1 2">DSM 16077</strain>
    </source>
</reference>
<organism evidence="1 2">
    <name type="scientific">Maricaulis salignorans</name>
    <dbReference type="NCBI Taxonomy" id="144026"/>
    <lineage>
        <taxon>Bacteria</taxon>
        <taxon>Pseudomonadati</taxon>
        <taxon>Pseudomonadota</taxon>
        <taxon>Alphaproteobacteria</taxon>
        <taxon>Maricaulales</taxon>
        <taxon>Maricaulaceae</taxon>
        <taxon>Maricaulis</taxon>
    </lineage>
</organism>
<evidence type="ECO:0008006" key="3">
    <source>
        <dbReference type="Google" id="ProtNLM"/>
    </source>
</evidence>
<evidence type="ECO:0000313" key="1">
    <source>
        <dbReference type="EMBL" id="SDM90333.1"/>
    </source>
</evidence>
<protein>
    <recommendedName>
        <fullName evidence="3">DUF2093 domain-containing protein</fullName>
    </recommendedName>
</protein>
<keyword evidence="2" id="KW-1185">Reference proteome</keyword>
<proteinExistence type="predicted"/>
<dbReference type="InterPro" id="IPR018661">
    <property type="entry name" value="DUF2093"/>
</dbReference>
<sequence>MSQTDNPFEADFSGEAILEFGDADFIILKPGAFVRCAVTGDPIALTDLRYWSVDDQEAYRDSIIATRRWAELNGERGQ</sequence>
<dbReference type="RefSeq" id="WP_091771948.1">
    <property type="nucleotide sequence ID" value="NZ_FNHG01000031.1"/>
</dbReference>
<dbReference type="Proteomes" id="UP000199759">
    <property type="component" value="Unassembled WGS sequence"/>
</dbReference>
<dbReference type="Pfam" id="PF09866">
    <property type="entry name" value="DUF2093"/>
    <property type="match status" value="1"/>
</dbReference>